<dbReference type="AlphaFoldDB" id="A0A835RGV3"/>
<keyword evidence="1" id="KW-0479">Metal-binding</keyword>
<dbReference type="SUPFAM" id="SSF46942">
    <property type="entry name" value="Elongation factor TFIIS domain 2"/>
    <property type="match status" value="1"/>
</dbReference>
<gene>
    <name evidence="7" type="ORF">HPP92_007336</name>
    <name evidence="6" type="ORF">HPP92_007540</name>
</gene>
<feature type="domain" description="TFIIS central" evidence="5">
    <location>
        <begin position="8"/>
        <end position="137"/>
    </location>
</feature>
<dbReference type="InterPro" id="IPR036575">
    <property type="entry name" value="TFIIS_cen_dom_sf"/>
</dbReference>
<keyword evidence="4" id="KW-0539">Nucleus</keyword>
<proteinExistence type="predicted"/>
<evidence type="ECO:0000313" key="7">
    <source>
        <dbReference type="EMBL" id="KAG0490473.1"/>
    </source>
</evidence>
<dbReference type="Gene3D" id="1.10.472.30">
    <property type="entry name" value="Transcription elongation factor S-II, central domain"/>
    <property type="match status" value="1"/>
</dbReference>
<dbReference type="GO" id="GO:0005634">
    <property type="term" value="C:nucleus"/>
    <property type="evidence" value="ECO:0007669"/>
    <property type="project" value="TreeGrafter"/>
</dbReference>
<evidence type="ECO:0000313" key="9">
    <source>
        <dbReference type="Proteomes" id="UP000639772"/>
    </source>
</evidence>
<evidence type="ECO:0000259" key="5">
    <source>
        <dbReference type="PROSITE" id="PS51321"/>
    </source>
</evidence>
<reference evidence="8 9" key="1">
    <citation type="journal article" date="2020" name="Nat. Food">
        <title>A phased Vanilla planifolia genome enables genetic improvement of flavour and production.</title>
        <authorList>
            <person name="Hasing T."/>
            <person name="Tang H."/>
            <person name="Brym M."/>
            <person name="Khazi F."/>
            <person name="Huang T."/>
            <person name="Chambers A.H."/>
        </authorList>
    </citation>
    <scope>NUCLEOTIDE SEQUENCE [LARGE SCALE GENOMIC DNA]</scope>
    <source>
        <tissue evidence="6">Leaf</tissue>
    </source>
</reference>
<dbReference type="PANTHER" id="PTHR11477:SF0">
    <property type="entry name" value="IP08861P-RELATED"/>
    <property type="match status" value="1"/>
</dbReference>
<name>A0A835RGV3_VANPL</name>
<evidence type="ECO:0000256" key="3">
    <source>
        <dbReference type="ARBA" id="ARBA00022833"/>
    </source>
</evidence>
<sequence length="152" mass="17553">MIKCNDSLRDKLRNLLAEAFSRVSDEAREDNRKEVRNIVDEINACEPFLVAIIVRQPCLKSWASRMAHKIKYRSIMLNLKGAKNTDLRLRLHLGYIAPEKLINMTAEEMTSEVQQMANEQIQEKALFECERGSPKGTTDQFMYGRCGQRKCT</sequence>
<evidence type="ECO:0000313" key="8">
    <source>
        <dbReference type="Proteomes" id="UP000636800"/>
    </source>
</evidence>
<comment type="caution">
    <text evidence="6">The sequence shown here is derived from an EMBL/GenBank/DDBJ whole genome shotgun (WGS) entry which is preliminary data.</text>
</comment>
<keyword evidence="3" id="KW-0862">Zinc</keyword>
<accession>A0A835RGV3</accession>
<protein>
    <recommendedName>
        <fullName evidence="5">TFIIS central domain-containing protein</fullName>
    </recommendedName>
</protein>
<evidence type="ECO:0000313" key="6">
    <source>
        <dbReference type="EMBL" id="KAG0488729.1"/>
    </source>
</evidence>
<evidence type="ECO:0000256" key="1">
    <source>
        <dbReference type="ARBA" id="ARBA00022723"/>
    </source>
</evidence>
<keyword evidence="8" id="KW-1185">Reference proteome</keyword>
<dbReference type="GO" id="GO:0008270">
    <property type="term" value="F:zinc ion binding"/>
    <property type="evidence" value="ECO:0007669"/>
    <property type="project" value="UniProtKB-KW"/>
</dbReference>
<evidence type="ECO:0000256" key="2">
    <source>
        <dbReference type="ARBA" id="ARBA00022771"/>
    </source>
</evidence>
<dbReference type="InterPro" id="IPR003618">
    <property type="entry name" value="TFIIS_cen_dom"/>
</dbReference>
<dbReference type="Pfam" id="PF07500">
    <property type="entry name" value="TFIIS_M"/>
    <property type="match status" value="1"/>
</dbReference>
<dbReference type="Proteomes" id="UP000636800">
    <property type="component" value="Chromosome 3"/>
</dbReference>
<dbReference type="SMART" id="SM00510">
    <property type="entry name" value="TFS2M"/>
    <property type="match status" value="1"/>
</dbReference>
<dbReference type="EMBL" id="JADCNL010000003">
    <property type="protein sequence ID" value="KAG0488729.1"/>
    <property type="molecule type" value="Genomic_DNA"/>
</dbReference>
<dbReference type="Proteomes" id="UP000639772">
    <property type="component" value="Chromosome 3"/>
</dbReference>
<organism evidence="6 8">
    <name type="scientific">Vanilla planifolia</name>
    <name type="common">Vanilla</name>
    <dbReference type="NCBI Taxonomy" id="51239"/>
    <lineage>
        <taxon>Eukaryota</taxon>
        <taxon>Viridiplantae</taxon>
        <taxon>Streptophyta</taxon>
        <taxon>Embryophyta</taxon>
        <taxon>Tracheophyta</taxon>
        <taxon>Spermatophyta</taxon>
        <taxon>Magnoliopsida</taxon>
        <taxon>Liliopsida</taxon>
        <taxon>Asparagales</taxon>
        <taxon>Orchidaceae</taxon>
        <taxon>Vanilloideae</taxon>
        <taxon>Vanilleae</taxon>
        <taxon>Vanilla</taxon>
    </lineage>
</organism>
<dbReference type="OrthoDB" id="44867at2759"/>
<dbReference type="GO" id="GO:0006351">
    <property type="term" value="P:DNA-templated transcription"/>
    <property type="evidence" value="ECO:0007669"/>
    <property type="project" value="InterPro"/>
</dbReference>
<dbReference type="PROSITE" id="PS51321">
    <property type="entry name" value="TFIIS_CENTRAL"/>
    <property type="match status" value="1"/>
</dbReference>
<dbReference type="PANTHER" id="PTHR11477">
    <property type="entry name" value="TRANSCRIPTION FACTOR S-II ZINC FINGER DOMAIN-CONTAINING PROTEIN"/>
    <property type="match status" value="1"/>
</dbReference>
<dbReference type="EMBL" id="JADCNM010000003">
    <property type="protein sequence ID" value="KAG0490473.1"/>
    <property type="molecule type" value="Genomic_DNA"/>
</dbReference>
<evidence type="ECO:0000256" key="4">
    <source>
        <dbReference type="ARBA" id="ARBA00023242"/>
    </source>
</evidence>
<keyword evidence="2" id="KW-0863">Zinc-finger</keyword>